<dbReference type="EMBL" id="JAVKGS010000001">
    <property type="protein sequence ID" value="MDR5691400.1"/>
    <property type="molecule type" value="Genomic_DNA"/>
</dbReference>
<dbReference type="RefSeq" id="WP_310520020.1">
    <property type="nucleotide sequence ID" value="NZ_BAABBS010000003.1"/>
</dbReference>
<reference evidence="2" key="1">
    <citation type="submission" date="2023-07" db="EMBL/GenBank/DDBJ databases">
        <title>Description of three actinobacteria isolated from air of manufacturing shop in a pharmaceutical factory.</title>
        <authorList>
            <person name="Zhang D.-F."/>
        </authorList>
    </citation>
    <scope>NUCLEOTIDE SEQUENCE [LARGE SCALE GENOMIC DNA]</scope>
    <source>
        <strain evidence="2">CCTCC AB 2011122</strain>
    </source>
</reference>
<dbReference type="Proteomes" id="UP001260072">
    <property type="component" value="Unassembled WGS sequence"/>
</dbReference>
<name>A0ABU1FI12_9MICO</name>
<gene>
    <name evidence="1" type="ORF">RH861_04910</name>
</gene>
<comment type="caution">
    <text evidence="1">The sequence shown here is derived from an EMBL/GenBank/DDBJ whole genome shotgun (WGS) entry which is preliminary data.</text>
</comment>
<evidence type="ECO:0000313" key="1">
    <source>
        <dbReference type="EMBL" id="MDR5691400.1"/>
    </source>
</evidence>
<accession>A0ABU1FI12</accession>
<evidence type="ECO:0000313" key="2">
    <source>
        <dbReference type="Proteomes" id="UP001260072"/>
    </source>
</evidence>
<keyword evidence="2" id="KW-1185">Reference proteome</keyword>
<organism evidence="1 2">
    <name type="scientific">Agromyces indicus</name>
    <dbReference type="NCBI Taxonomy" id="758919"/>
    <lineage>
        <taxon>Bacteria</taxon>
        <taxon>Bacillati</taxon>
        <taxon>Actinomycetota</taxon>
        <taxon>Actinomycetes</taxon>
        <taxon>Micrococcales</taxon>
        <taxon>Microbacteriaceae</taxon>
        <taxon>Agromyces</taxon>
    </lineage>
</organism>
<sequence length="133" mass="14769">MSPSDQPVAEVLNRATGPRRAEADELLAMFGEVSGEPPVIWAGRIIGFGEYRYRYESGRTGLSPRLAFAPGSTKHTIYLPEHFAERWPDLLSRLGPHDASKVCLYLKRLTGVDRGVLRELLERTLADTPSTTS</sequence>
<proteinExistence type="predicted"/>
<protein>
    <submittedName>
        <fullName evidence="1">DUF1801 domain-containing protein</fullName>
    </submittedName>
</protein>